<feature type="region of interest" description="Disordered" evidence="6">
    <location>
        <begin position="1"/>
        <end position="26"/>
    </location>
</feature>
<dbReference type="STRING" id="1220162.K1W802"/>
<dbReference type="EMBL" id="AMBO01000403">
    <property type="protein sequence ID" value="EKC97778.1"/>
    <property type="molecule type" value="Genomic_DNA"/>
</dbReference>
<evidence type="ECO:0000256" key="6">
    <source>
        <dbReference type="SAM" id="MobiDB-lite"/>
    </source>
</evidence>
<dbReference type="HOGENOM" id="CLU_017098_0_0_1"/>
<dbReference type="OMA" id="ISIACID"/>
<keyword evidence="5" id="KW-0539">Nucleus</keyword>
<dbReference type="eggNOG" id="KOG2734">
    <property type="taxonomic scope" value="Eukaryota"/>
</dbReference>
<comment type="subcellular location">
    <subcellularLocation>
        <location evidence="1">Nucleus</location>
    </subcellularLocation>
</comment>
<evidence type="ECO:0000256" key="3">
    <source>
        <dbReference type="ARBA" id="ARBA00022737"/>
    </source>
</evidence>
<dbReference type="FunCoup" id="K1W802">
    <property type="interactions" value="569"/>
</dbReference>
<evidence type="ECO:0000259" key="7">
    <source>
        <dbReference type="SMART" id="SM01156"/>
    </source>
</evidence>
<dbReference type="Gene3D" id="1.25.10.10">
    <property type="entry name" value="Leucine-rich Repeat Variant"/>
    <property type="match status" value="2"/>
</dbReference>
<comment type="caution">
    <text evidence="8">The sequence shown here is derived from an EMBL/GenBank/DDBJ whole genome shotgun (WGS) entry which is preliminary data.</text>
</comment>
<evidence type="ECO:0000313" key="9">
    <source>
        <dbReference type="Proteomes" id="UP000006757"/>
    </source>
</evidence>
<evidence type="ECO:0000313" key="8">
    <source>
        <dbReference type="EMBL" id="EKC97778.1"/>
    </source>
</evidence>
<reference evidence="8 9" key="1">
    <citation type="journal article" date="2012" name="Eukaryot. Cell">
        <title>Genome sequence of the Trichosporon asahii environmental strain CBS 8904.</title>
        <authorList>
            <person name="Yang R.Y."/>
            <person name="Li H.T."/>
            <person name="Zhu H."/>
            <person name="Zhou G.P."/>
            <person name="Wang M."/>
            <person name="Wang L."/>
        </authorList>
    </citation>
    <scope>NUCLEOTIDE SEQUENCE [LARGE SCALE GENOMIC DNA]</scope>
    <source>
        <strain evidence="8 9">CBS 8904</strain>
    </source>
</reference>
<sequence length="506" mass="55852">MDIDKMFKLPPGGTGQGVKRKLPDLPSEEVLKRFRQDSSANESGDRMVNPTAADDGLVHESFDDEEDEEGRFFGGGLNEEQNQILDIFDRAGENDAEAGPMTIPALRRLIGRFERAVIKNAEQRGKYPDDPTILDAVIKEFLPLTQNPALYYPEIVAQGTVARLCSLLAHDNTDIALDVIEVLQELTDDDIDSDGLGDGGDDSSSASRLAVAQLIDDLLLVSNLGRLDEKEDADRQGVFQTLGIFENLLSFMPPLAEQIGESTSFLDWLLRRIREEDFDSNKQYAAEVLSILLQSSHSNVSKVAAAEGIDALLLVLSRDPEDGEESEFMENAFDCLCSIVRVNEFKEKKHARNCAIKVLDYVMQNEAGSAAAERFVDMLGLKTLFSAFMGKIVGEDVEGVYEEERYLRRLDAGLSALQLCDYVLAWVCVEDDGAKAHIGKLLARRGDGLVQITQTLRGRSLHAAVTDGTDMLGRMSDIKDDVPGDHSDSALSQRRYILQELVQSLS</sequence>
<evidence type="ECO:0000256" key="5">
    <source>
        <dbReference type="ARBA" id="ARBA00023242"/>
    </source>
</evidence>
<proteinExistence type="predicted"/>
<dbReference type="AlphaFoldDB" id="K1W802"/>
<accession>K1W802</accession>
<dbReference type="InterPro" id="IPR011989">
    <property type="entry name" value="ARM-like"/>
</dbReference>
<name>K1W802_TRIAC</name>
<dbReference type="PANTHER" id="PTHR14978:SF0">
    <property type="entry name" value="BETA-CATENIN-LIKE PROTEIN 1"/>
    <property type="match status" value="1"/>
</dbReference>
<dbReference type="InterPro" id="IPR039678">
    <property type="entry name" value="CTNNBL1"/>
</dbReference>
<feature type="domain" description="Beta-catenin-like protein 1 N-terminal" evidence="7">
    <location>
        <begin position="77"/>
        <end position="180"/>
    </location>
</feature>
<organism evidence="8 9">
    <name type="scientific">Trichosporon asahii var. asahii (strain CBS 8904)</name>
    <name type="common">Yeast</name>
    <dbReference type="NCBI Taxonomy" id="1220162"/>
    <lineage>
        <taxon>Eukaryota</taxon>
        <taxon>Fungi</taxon>
        <taxon>Dikarya</taxon>
        <taxon>Basidiomycota</taxon>
        <taxon>Agaricomycotina</taxon>
        <taxon>Tremellomycetes</taxon>
        <taxon>Trichosporonales</taxon>
        <taxon>Trichosporonaceae</taxon>
        <taxon>Trichosporon</taxon>
    </lineage>
</organism>
<dbReference type="SMART" id="SM01156">
    <property type="entry name" value="DUF1716"/>
    <property type="match status" value="1"/>
</dbReference>
<dbReference type="Pfam" id="PF08216">
    <property type="entry name" value="CTNNBL"/>
    <property type="match status" value="2"/>
</dbReference>
<dbReference type="PANTHER" id="PTHR14978">
    <property type="entry name" value="BETA-CATENIN-LIKE PROTEIN 1 NUCLEAR ASSOCIATED PROTEIN"/>
    <property type="match status" value="1"/>
</dbReference>
<keyword evidence="3" id="KW-0677">Repeat</keyword>
<evidence type="ECO:0000256" key="4">
    <source>
        <dbReference type="ARBA" id="ARBA00023054"/>
    </source>
</evidence>
<dbReference type="GO" id="GO:0005681">
    <property type="term" value="C:spliceosomal complex"/>
    <property type="evidence" value="ECO:0007669"/>
    <property type="project" value="TreeGrafter"/>
</dbReference>
<evidence type="ECO:0000256" key="1">
    <source>
        <dbReference type="ARBA" id="ARBA00004123"/>
    </source>
</evidence>
<keyword evidence="9" id="KW-1185">Reference proteome</keyword>
<dbReference type="InterPro" id="IPR013180">
    <property type="entry name" value="CTNNBL1_N"/>
</dbReference>
<dbReference type="InParanoid" id="K1W802"/>
<dbReference type="Proteomes" id="UP000006757">
    <property type="component" value="Unassembled WGS sequence"/>
</dbReference>
<keyword evidence="2" id="KW-0597">Phosphoprotein</keyword>
<dbReference type="InterPro" id="IPR016024">
    <property type="entry name" value="ARM-type_fold"/>
</dbReference>
<protein>
    <submittedName>
        <fullName evidence="8">Beta-catenin-like protein 1 (Nuclear associated protein)</fullName>
    </submittedName>
</protein>
<gene>
    <name evidence="8" type="ORF">A1Q2_07977</name>
</gene>
<dbReference type="SUPFAM" id="SSF48371">
    <property type="entry name" value="ARM repeat"/>
    <property type="match status" value="1"/>
</dbReference>
<keyword evidence="4" id="KW-0175">Coiled coil</keyword>
<dbReference type="OrthoDB" id="1898821at2759"/>
<evidence type="ECO:0000256" key="2">
    <source>
        <dbReference type="ARBA" id="ARBA00022553"/>
    </source>
</evidence>